<accession>A0A8S3DCY9</accession>
<dbReference type="AlphaFoldDB" id="A0A8S3DCY9"/>
<dbReference type="SUPFAM" id="SSF63829">
    <property type="entry name" value="Calcium-dependent phosphotriesterase"/>
    <property type="match status" value="1"/>
</dbReference>
<feature type="non-terminal residue" evidence="1">
    <location>
        <position position="80"/>
    </location>
</feature>
<reference evidence="1" key="1">
    <citation type="submission" date="2021-02" db="EMBL/GenBank/DDBJ databases">
        <authorList>
            <person name="Nowell W R."/>
        </authorList>
    </citation>
    <scope>NUCLEOTIDE SEQUENCE</scope>
</reference>
<evidence type="ECO:0000313" key="1">
    <source>
        <dbReference type="EMBL" id="CAF4988860.1"/>
    </source>
</evidence>
<organism evidence="1 2">
    <name type="scientific">Rotaria magnacalcarata</name>
    <dbReference type="NCBI Taxonomy" id="392030"/>
    <lineage>
        <taxon>Eukaryota</taxon>
        <taxon>Metazoa</taxon>
        <taxon>Spiralia</taxon>
        <taxon>Gnathifera</taxon>
        <taxon>Rotifera</taxon>
        <taxon>Eurotatoria</taxon>
        <taxon>Bdelloidea</taxon>
        <taxon>Philodinida</taxon>
        <taxon>Philodinidae</taxon>
        <taxon>Rotaria</taxon>
    </lineage>
</organism>
<feature type="non-terminal residue" evidence="1">
    <location>
        <position position="1"/>
    </location>
</feature>
<dbReference type="EMBL" id="CAJOBI010200111">
    <property type="protein sequence ID" value="CAF4988860.1"/>
    <property type="molecule type" value="Genomic_DNA"/>
</dbReference>
<name>A0A8S3DCY9_9BILA</name>
<dbReference type="InterPro" id="IPR011042">
    <property type="entry name" value="6-blade_b-propeller_TolB-like"/>
</dbReference>
<dbReference type="Gene3D" id="2.120.10.30">
    <property type="entry name" value="TolB, C-terminal domain"/>
    <property type="match status" value="1"/>
</dbReference>
<proteinExistence type="predicted"/>
<protein>
    <recommendedName>
        <fullName evidence="3">SMP-30/Gluconolactonase/LRE-like region domain-containing protein</fullName>
    </recommendedName>
</protein>
<gene>
    <name evidence="1" type="ORF">SMN809_LOCUS56166</name>
</gene>
<comment type="caution">
    <text evidence="1">The sequence shown here is derived from an EMBL/GenBank/DDBJ whole genome shotgun (WGS) entry which is preliminary data.</text>
</comment>
<sequence>AKNGKTVIKDVSSPVGITRDQQGLLYVCDWEKGEVRKWRVSATAGQIVASRLGGPRFIFIDQNQSIYVAEQRRDRVVKAN</sequence>
<evidence type="ECO:0008006" key="3">
    <source>
        <dbReference type="Google" id="ProtNLM"/>
    </source>
</evidence>
<dbReference type="Proteomes" id="UP000676336">
    <property type="component" value="Unassembled WGS sequence"/>
</dbReference>
<evidence type="ECO:0000313" key="2">
    <source>
        <dbReference type="Proteomes" id="UP000676336"/>
    </source>
</evidence>